<sequence>MLGVYCDGLSGSVGVQCRTQGIRCQEGGCLKLFSRTLFGFLSVPGPLAAVGPHRSSSGPLTPACAFRQCLQPCRRELAGKLRLAHTAMWVASLLRTEESLLRPSSDGPHADIQSTPLSVGSRVGAGDGGQREFVGYEQRTGMSDNGAGRSWFFKLHGCSP</sequence>
<evidence type="ECO:0000256" key="1">
    <source>
        <dbReference type="SAM" id="MobiDB-lite"/>
    </source>
</evidence>
<evidence type="ECO:0000313" key="2">
    <source>
        <dbReference type="EMBL" id="CAB1452904.1"/>
    </source>
</evidence>
<dbReference type="AlphaFoldDB" id="A0A9N7VNR6"/>
<accession>A0A9N7VNR6</accession>
<dbReference type="Proteomes" id="UP001153269">
    <property type="component" value="Unassembled WGS sequence"/>
</dbReference>
<proteinExistence type="predicted"/>
<name>A0A9N7VNR6_PLEPL</name>
<gene>
    <name evidence="2" type="ORF">PLEPLA_LOCUS40654</name>
</gene>
<protein>
    <submittedName>
        <fullName evidence="2">Uncharacterized protein</fullName>
    </submittedName>
</protein>
<organism evidence="2 3">
    <name type="scientific">Pleuronectes platessa</name>
    <name type="common">European plaice</name>
    <dbReference type="NCBI Taxonomy" id="8262"/>
    <lineage>
        <taxon>Eukaryota</taxon>
        <taxon>Metazoa</taxon>
        <taxon>Chordata</taxon>
        <taxon>Craniata</taxon>
        <taxon>Vertebrata</taxon>
        <taxon>Euteleostomi</taxon>
        <taxon>Actinopterygii</taxon>
        <taxon>Neopterygii</taxon>
        <taxon>Teleostei</taxon>
        <taxon>Neoteleostei</taxon>
        <taxon>Acanthomorphata</taxon>
        <taxon>Carangaria</taxon>
        <taxon>Pleuronectiformes</taxon>
        <taxon>Pleuronectoidei</taxon>
        <taxon>Pleuronectidae</taxon>
        <taxon>Pleuronectes</taxon>
    </lineage>
</organism>
<reference evidence="2" key="1">
    <citation type="submission" date="2020-03" db="EMBL/GenBank/DDBJ databases">
        <authorList>
            <person name="Weist P."/>
        </authorList>
    </citation>
    <scope>NUCLEOTIDE SEQUENCE</scope>
</reference>
<comment type="caution">
    <text evidence="2">The sequence shown here is derived from an EMBL/GenBank/DDBJ whole genome shotgun (WGS) entry which is preliminary data.</text>
</comment>
<feature type="region of interest" description="Disordered" evidence="1">
    <location>
        <begin position="102"/>
        <end position="126"/>
    </location>
</feature>
<evidence type="ECO:0000313" key="3">
    <source>
        <dbReference type="Proteomes" id="UP001153269"/>
    </source>
</evidence>
<keyword evidence="3" id="KW-1185">Reference proteome</keyword>
<dbReference type="EMBL" id="CADEAL010004147">
    <property type="protein sequence ID" value="CAB1452904.1"/>
    <property type="molecule type" value="Genomic_DNA"/>
</dbReference>